<dbReference type="InterPro" id="IPR011701">
    <property type="entry name" value="MFS"/>
</dbReference>
<keyword evidence="4 7" id="KW-1133">Transmembrane helix</keyword>
<dbReference type="OrthoDB" id="1731459at2759"/>
<accession>A0A2G9GEH9</accession>
<reference evidence="10" key="1">
    <citation type="journal article" date="2018" name="Gigascience">
        <title>Genome assembly of the Pink Ipe (Handroanthus impetiginosus, Bignoniaceae), a highly valued, ecologically keystone Neotropical timber forest tree.</title>
        <authorList>
            <person name="Silva-Junior O.B."/>
            <person name="Grattapaglia D."/>
            <person name="Novaes E."/>
            <person name="Collevatti R.G."/>
        </authorList>
    </citation>
    <scope>NUCLEOTIDE SEQUENCE [LARGE SCALE GENOMIC DNA]</scope>
    <source>
        <strain evidence="10">cv. UFG-1</strain>
    </source>
</reference>
<keyword evidence="5 7" id="KW-0472">Membrane</keyword>
<dbReference type="AlphaFoldDB" id="A0A2G9GEH9"/>
<name>A0A2G9GEH9_9LAMI</name>
<gene>
    <name evidence="9" type="ORF">CDL12_23867</name>
</gene>
<organism evidence="9 10">
    <name type="scientific">Handroanthus impetiginosus</name>
    <dbReference type="NCBI Taxonomy" id="429701"/>
    <lineage>
        <taxon>Eukaryota</taxon>
        <taxon>Viridiplantae</taxon>
        <taxon>Streptophyta</taxon>
        <taxon>Embryophyta</taxon>
        <taxon>Tracheophyta</taxon>
        <taxon>Spermatophyta</taxon>
        <taxon>Magnoliopsida</taxon>
        <taxon>eudicotyledons</taxon>
        <taxon>Gunneridae</taxon>
        <taxon>Pentapetalae</taxon>
        <taxon>asterids</taxon>
        <taxon>lamiids</taxon>
        <taxon>Lamiales</taxon>
        <taxon>Bignoniaceae</taxon>
        <taxon>Crescentiina</taxon>
        <taxon>Tabebuia alliance</taxon>
        <taxon>Handroanthus</taxon>
    </lineage>
</organism>
<protein>
    <recommendedName>
        <fullName evidence="8">Major facilitator superfamily (MFS) profile domain-containing protein</fullName>
    </recommendedName>
</protein>
<dbReference type="Proteomes" id="UP000231279">
    <property type="component" value="Unassembled WGS sequence"/>
</dbReference>
<dbReference type="PROSITE" id="PS50850">
    <property type="entry name" value="MFS"/>
    <property type="match status" value="1"/>
</dbReference>
<feature type="transmembrane region" description="Helical" evidence="7">
    <location>
        <begin position="118"/>
        <end position="138"/>
    </location>
</feature>
<feature type="transmembrane region" description="Helical" evidence="7">
    <location>
        <begin position="25"/>
        <end position="52"/>
    </location>
</feature>
<evidence type="ECO:0000313" key="9">
    <source>
        <dbReference type="EMBL" id="PIN03605.1"/>
    </source>
</evidence>
<comment type="caution">
    <text evidence="9">The sequence shown here is derived from an EMBL/GenBank/DDBJ whole genome shotgun (WGS) entry which is preliminary data.</text>
</comment>
<dbReference type="SUPFAM" id="SSF103473">
    <property type="entry name" value="MFS general substrate transporter"/>
    <property type="match status" value="1"/>
</dbReference>
<dbReference type="InterPro" id="IPR036259">
    <property type="entry name" value="MFS_trans_sf"/>
</dbReference>
<feature type="domain" description="Major facilitator superfamily (MFS) profile" evidence="8">
    <location>
        <begin position="27"/>
        <end position="174"/>
    </location>
</feature>
<feature type="transmembrane region" description="Helical" evidence="7">
    <location>
        <begin position="64"/>
        <end position="81"/>
    </location>
</feature>
<dbReference type="GO" id="GO:0022857">
    <property type="term" value="F:transmembrane transporter activity"/>
    <property type="evidence" value="ECO:0007669"/>
    <property type="project" value="InterPro"/>
</dbReference>
<evidence type="ECO:0000256" key="3">
    <source>
        <dbReference type="ARBA" id="ARBA00022692"/>
    </source>
</evidence>
<evidence type="ECO:0000256" key="7">
    <source>
        <dbReference type="SAM" id="Phobius"/>
    </source>
</evidence>
<comment type="subcellular location">
    <subcellularLocation>
        <location evidence="1">Membrane</location>
        <topology evidence="1">Multi-pass membrane protein</topology>
    </subcellularLocation>
</comment>
<evidence type="ECO:0000256" key="5">
    <source>
        <dbReference type="ARBA" id="ARBA00023136"/>
    </source>
</evidence>
<evidence type="ECO:0000259" key="8">
    <source>
        <dbReference type="PROSITE" id="PS50850"/>
    </source>
</evidence>
<evidence type="ECO:0000313" key="10">
    <source>
        <dbReference type="Proteomes" id="UP000231279"/>
    </source>
</evidence>
<dbReference type="Pfam" id="PF07690">
    <property type="entry name" value="MFS_1"/>
    <property type="match status" value="1"/>
</dbReference>
<dbReference type="EMBL" id="NKXS01005458">
    <property type="protein sequence ID" value="PIN03605.1"/>
    <property type="molecule type" value="Genomic_DNA"/>
</dbReference>
<keyword evidence="3 7" id="KW-0812">Transmembrane</keyword>
<evidence type="ECO:0000256" key="4">
    <source>
        <dbReference type="ARBA" id="ARBA00022989"/>
    </source>
</evidence>
<dbReference type="GO" id="GO:0016020">
    <property type="term" value="C:membrane"/>
    <property type="evidence" value="ECO:0007669"/>
    <property type="project" value="UniProtKB-SubCell"/>
</dbReference>
<dbReference type="PANTHER" id="PTHR23511">
    <property type="entry name" value="SYNAPTIC VESICLE GLYCOPROTEIN 2"/>
    <property type="match status" value="1"/>
</dbReference>
<comment type="similarity">
    <text evidence="6">Belongs to the major facilitator superfamily. Phosphate:H(+) symporter (TC 2.A.1.9) family.</text>
</comment>
<keyword evidence="10" id="KW-1185">Reference proteome</keyword>
<dbReference type="PANTHER" id="PTHR23511:SF5">
    <property type="entry name" value="MAJOR FACILITATOR-TYPE TRANSPORTER HXNZ-RELATED"/>
    <property type="match status" value="1"/>
</dbReference>
<evidence type="ECO:0000256" key="6">
    <source>
        <dbReference type="ARBA" id="ARBA00044504"/>
    </source>
</evidence>
<dbReference type="Gene3D" id="1.20.1250.20">
    <property type="entry name" value="MFS general substrate transporter like domains"/>
    <property type="match status" value="1"/>
</dbReference>
<dbReference type="InterPro" id="IPR020846">
    <property type="entry name" value="MFS_dom"/>
</dbReference>
<evidence type="ECO:0000256" key="2">
    <source>
        <dbReference type="ARBA" id="ARBA00022448"/>
    </source>
</evidence>
<feature type="transmembrane region" description="Helical" evidence="7">
    <location>
        <begin position="93"/>
        <end position="111"/>
    </location>
</feature>
<sequence>MGDVSHDGYTVDEALSLVGFGTFQVVALAFAGIGSFSDAMEISLLSFIGPALKSEWSISPTQESLLSTTVFAGMLIGAYFWGFISDAYGRRMGIRGVGIIMYGAGFLSAFSPDYKSLVVLRFLLGFGAAGGHIFSSWFLEFIPTSNRGSWVLVLSAFWTIGELLEASIAWVLGQ</sequence>
<keyword evidence="2" id="KW-0813">Transport</keyword>
<proteinExistence type="inferred from homology"/>
<evidence type="ECO:0000256" key="1">
    <source>
        <dbReference type="ARBA" id="ARBA00004141"/>
    </source>
</evidence>
<dbReference type="STRING" id="429701.A0A2G9GEH9"/>
<feature type="transmembrane region" description="Helical" evidence="7">
    <location>
        <begin position="150"/>
        <end position="172"/>
    </location>
</feature>